<dbReference type="Pfam" id="PF01144">
    <property type="entry name" value="CoA_trans"/>
    <property type="match status" value="1"/>
</dbReference>
<dbReference type="NCBIfam" id="TIGR02429">
    <property type="entry name" value="pcaI_scoA_fam"/>
    <property type="match status" value="1"/>
</dbReference>
<reference evidence="2 3" key="1">
    <citation type="submission" date="2020-08" db="EMBL/GenBank/DDBJ databases">
        <title>Genomic Encyclopedia of Type Strains, Phase IV (KMG-IV): sequencing the most valuable type-strain genomes for metagenomic binning, comparative biology and taxonomic classification.</title>
        <authorList>
            <person name="Goeker M."/>
        </authorList>
    </citation>
    <scope>NUCLEOTIDE SEQUENCE [LARGE SCALE GENOMIC DNA]</scope>
    <source>
        <strain evidence="2 3">DSM 29050</strain>
    </source>
</reference>
<dbReference type="Proteomes" id="UP000581447">
    <property type="component" value="Unassembled WGS sequence"/>
</dbReference>
<dbReference type="AlphaFoldDB" id="A0A840AY78"/>
<evidence type="ECO:0000313" key="3">
    <source>
        <dbReference type="Proteomes" id="UP000581447"/>
    </source>
</evidence>
<name>A0A840AY78_9SPHN</name>
<organism evidence="2 3">
    <name type="scientific">Sphingorhabdus rigui</name>
    <dbReference type="NCBI Taxonomy" id="1282858"/>
    <lineage>
        <taxon>Bacteria</taxon>
        <taxon>Pseudomonadati</taxon>
        <taxon>Pseudomonadota</taxon>
        <taxon>Alphaproteobacteria</taxon>
        <taxon>Sphingomonadales</taxon>
        <taxon>Sphingomonadaceae</taxon>
        <taxon>Sphingorhabdus</taxon>
    </lineage>
</organism>
<dbReference type="InterPro" id="IPR037171">
    <property type="entry name" value="NagB/RpiA_transferase-like"/>
</dbReference>
<dbReference type="Gene3D" id="3.40.1080.10">
    <property type="entry name" value="Glutaconate Coenzyme A-transferase"/>
    <property type="match status" value="1"/>
</dbReference>
<dbReference type="EMBL" id="JACIEA010000001">
    <property type="protein sequence ID" value="MBB3941916.1"/>
    <property type="molecule type" value="Genomic_DNA"/>
</dbReference>
<dbReference type="RefSeq" id="WP_183939099.1">
    <property type="nucleotide sequence ID" value="NZ_BAABBG010000001.1"/>
</dbReference>
<dbReference type="GO" id="GO:0008260">
    <property type="term" value="F:succinyl-CoA:3-oxo-acid CoA-transferase activity"/>
    <property type="evidence" value="ECO:0007669"/>
    <property type="project" value="UniProtKB-EC"/>
</dbReference>
<proteinExistence type="predicted"/>
<dbReference type="SUPFAM" id="SSF100950">
    <property type="entry name" value="NagB/RpiA/CoA transferase-like"/>
    <property type="match status" value="1"/>
</dbReference>
<evidence type="ECO:0000313" key="2">
    <source>
        <dbReference type="EMBL" id="MBB3941916.1"/>
    </source>
</evidence>
<evidence type="ECO:0000256" key="1">
    <source>
        <dbReference type="ARBA" id="ARBA00022679"/>
    </source>
</evidence>
<dbReference type="PANTHER" id="PTHR13707:SF60">
    <property type="entry name" value="ACETATE COA-TRANSFERASE SUBUNIT ALPHA"/>
    <property type="match status" value="1"/>
</dbReference>
<dbReference type="InterPro" id="IPR004165">
    <property type="entry name" value="CoA_trans_fam_I"/>
</dbReference>
<accession>A0A840AY78</accession>
<keyword evidence="1 2" id="KW-0808">Transferase</keyword>
<dbReference type="EC" id="2.8.3.5" evidence="2"/>
<sequence length="236" mass="25524">MAKKLFPDAASALDGLLKNDILIASGGFGLCGLPERLLDAVRDSGVTGLTFVSNNAGIDNEGIGKLLRTKQVKKMISSYVGENKEFERQYLAGELEVEFCPQGTLAERMRAGGAGIPGFYTKTGVGTLVAEGKEVKDFGGEEYILERGIFADLSIIKAWKADESGNLVFRKTARNFNLPAATCGKVCVVEVEEVVPVGSLDPDCIHLPGVYVQRMIVGAPYDKKIEFRTVRERESA</sequence>
<protein>
    <submittedName>
        <fullName evidence="2">3-oxoacid CoA-transferase subunit A</fullName>
        <ecNumber evidence="2">2.8.3.5</ecNumber>
    </submittedName>
</protein>
<gene>
    <name evidence="2" type="ORF">GGR91_000138</name>
</gene>
<dbReference type="PANTHER" id="PTHR13707">
    <property type="entry name" value="KETOACID-COENZYME A TRANSFERASE"/>
    <property type="match status" value="1"/>
</dbReference>
<keyword evidence="3" id="KW-1185">Reference proteome</keyword>
<dbReference type="SMART" id="SM00882">
    <property type="entry name" value="CoA_trans"/>
    <property type="match status" value="1"/>
</dbReference>
<comment type="caution">
    <text evidence="2">The sequence shown here is derived from an EMBL/GenBank/DDBJ whole genome shotgun (WGS) entry which is preliminary data.</text>
</comment>
<dbReference type="InterPro" id="IPR012792">
    <property type="entry name" value="3-oxoacid_CoA-transf_A"/>
</dbReference>